<comment type="caution">
    <text evidence="1">The sequence shown here is derived from an EMBL/GenBank/DDBJ whole genome shotgun (WGS) entry which is preliminary data.</text>
</comment>
<evidence type="ECO:0000313" key="1">
    <source>
        <dbReference type="EMBL" id="HAF2396315.1"/>
    </source>
</evidence>
<sequence>MKVCFGVIDQPYDYGDEPGKTTFEVAQDLEERYEIFSHFWDMHKEEIIREAGEMLAYQLVNHLKHKAPLPSVQVMGKTRGIFHQFLEVEEMAGLTINGNPVPTNAALMGVNSRLKDKYTGERRPSFIDGGLFKTSFIAWIGNDAEP</sequence>
<protein>
    <submittedName>
        <fullName evidence="1">Uncharacterized protein</fullName>
    </submittedName>
</protein>
<name>A0A744BZ80_SALER</name>
<reference evidence="1" key="2">
    <citation type="submission" date="2020-02" db="EMBL/GenBank/DDBJ databases">
        <authorList>
            <consortium name="NCBI Pathogen Detection Project"/>
        </authorList>
    </citation>
    <scope>NUCLEOTIDE SEQUENCE</scope>
    <source>
        <strain evidence="1">MA.129 TIR-8</strain>
    </source>
</reference>
<gene>
    <name evidence="1" type="ORF">G8N84_000685</name>
</gene>
<accession>A0A744BZ80</accession>
<proteinExistence type="predicted"/>
<dbReference type="AlphaFoldDB" id="A0A744BZ80"/>
<organism evidence="1">
    <name type="scientific">Salmonella enterica</name>
    <name type="common">Salmonella choleraesuis</name>
    <dbReference type="NCBI Taxonomy" id="28901"/>
    <lineage>
        <taxon>Bacteria</taxon>
        <taxon>Pseudomonadati</taxon>
        <taxon>Pseudomonadota</taxon>
        <taxon>Gammaproteobacteria</taxon>
        <taxon>Enterobacterales</taxon>
        <taxon>Enterobacteriaceae</taxon>
        <taxon>Salmonella</taxon>
    </lineage>
</organism>
<dbReference type="EMBL" id="DAAUQM010000001">
    <property type="protein sequence ID" value="HAF2396315.1"/>
    <property type="molecule type" value="Genomic_DNA"/>
</dbReference>
<reference evidence="1" key="1">
    <citation type="journal article" date="2018" name="Genome Biol.">
        <title>SKESA: strategic k-mer extension for scrupulous assemblies.</title>
        <authorList>
            <person name="Souvorov A."/>
            <person name="Agarwala R."/>
            <person name="Lipman D.J."/>
        </authorList>
    </citation>
    <scope>NUCLEOTIDE SEQUENCE</scope>
    <source>
        <strain evidence="1">MA.129 TIR-8</strain>
    </source>
</reference>